<dbReference type="KEGG" id="hpse:HPF_17810"/>
<dbReference type="EMBL" id="CP037867">
    <property type="protein sequence ID" value="QBM29556.1"/>
    <property type="molecule type" value="Genomic_DNA"/>
</dbReference>
<dbReference type="InterPro" id="IPR036514">
    <property type="entry name" value="SGNH_hydro_sf"/>
</dbReference>
<protein>
    <recommendedName>
        <fullName evidence="2">SGNH hydrolase-type esterase domain-containing protein</fullName>
    </recommendedName>
</protein>
<keyword evidence="1" id="KW-0732">Signal</keyword>
<dbReference type="RefSeq" id="WP_133157398.1">
    <property type="nucleotide sequence ID" value="NZ_CP037867.1"/>
</dbReference>
<evidence type="ECO:0000259" key="2">
    <source>
        <dbReference type="Pfam" id="PF13472"/>
    </source>
</evidence>
<dbReference type="SUPFAM" id="SSF52266">
    <property type="entry name" value="SGNH hydrolase"/>
    <property type="match status" value="1"/>
</dbReference>
<accession>A0A4P6X4H6</accession>
<dbReference type="PROSITE" id="PS51257">
    <property type="entry name" value="PROKAR_LIPOPROTEIN"/>
    <property type="match status" value="1"/>
</dbReference>
<feature type="signal peptide" evidence="1">
    <location>
        <begin position="1"/>
        <end position="32"/>
    </location>
</feature>
<evidence type="ECO:0000313" key="4">
    <source>
        <dbReference type="Proteomes" id="UP000293912"/>
    </source>
</evidence>
<dbReference type="AlphaFoldDB" id="A0A4P6X4H6"/>
<sequence length="598" mass="65211" precursor="true">MKSHHALSAMTLAVTALITGCASSGGSTPAVANPYSSSGGSSLGEVHVNTMRVFGDSYSDPRFTNSIGTINWATQMQGRGTVTKSDIYALGGARASYGEARAFDKQIDNWQSRGSAIGDGDLTVVYLGHNDMGRNGSPDNNLTNAKKGYSDGVARLIAAGAAADNRRLFVTQLHDWGRGPGVSSLASQQVIGWNNYIASVANATPNVIAVDMYTVFQRVFNEPGKFGFNNVSTADASRSATDTLYHDATHFGNRGQDIITRVYQHYLTRGWDWANSVSAGADSAGRINQDIDNGTLVLSMAEQKTLQPGFRLLPLGLREGDAFQFNARNSRVFQPFAQTPQGSAPTGLAFDMRVGSADNAQSSRMGIAVFQQDQAKYLSTTEMRNSKQYTSDAVSLYWNKPVSGWVMSSQVSHLDLSFSSHAQDGLVRRTLENRQRGSTWSFENKMRYPMRGDFFSVTPWVSLTNQSHSLDPALTSTLYTTDVLFSSNRVNEWLSGIGVDLQTDPISLSGQRKLRFGGSLHHTSSLSRDTVTVSMRESGSPNVVQREIFPLSKVERTQLGLQATMDVARHLQFSATYGAQLQDVRKTQSVVFKANLRF</sequence>
<organism evidence="3 4">
    <name type="scientific">Hydrogenophaga pseudoflava</name>
    <name type="common">Pseudomonas carboxydoflava</name>
    <dbReference type="NCBI Taxonomy" id="47421"/>
    <lineage>
        <taxon>Bacteria</taxon>
        <taxon>Pseudomonadati</taxon>
        <taxon>Pseudomonadota</taxon>
        <taxon>Betaproteobacteria</taxon>
        <taxon>Burkholderiales</taxon>
        <taxon>Comamonadaceae</taxon>
        <taxon>Hydrogenophaga</taxon>
    </lineage>
</organism>
<proteinExistence type="predicted"/>
<keyword evidence="4" id="KW-1185">Reference proteome</keyword>
<dbReference type="InterPro" id="IPR036709">
    <property type="entry name" value="Autotransporte_beta_dom_sf"/>
</dbReference>
<dbReference type="SUPFAM" id="SSF103515">
    <property type="entry name" value="Autotransporter"/>
    <property type="match status" value="1"/>
</dbReference>
<dbReference type="Proteomes" id="UP000293912">
    <property type="component" value="Chromosome"/>
</dbReference>
<reference evidence="3 4" key="1">
    <citation type="submission" date="2019-03" db="EMBL/GenBank/DDBJ databases">
        <authorList>
            <person name="Sebastian G."/>
            <person name="Baumann P."/>
            <person name="Ruckert C."/>
            <person name="Kalinowski J."/>
            <person name="Nebel B."/>
            <person name="Takors R."/>
            <person name="Blombach B."/>
        </authorList>
    </citation>
    <scope>NUCLEOTIDE SEQUENCE [LARGE SCALE GENOMIC DNA]</scope>
    <source>
        <strain evidence="3 4">DSM 1084</strain>
    </source>
</reference>
<evidence type="ECO:0000313" key="3">
    <source>
        <dbReference type="EMBL" id="QBM29556.1"/>
    </source>
</evidence>
<evidence type="ECO:0000256" key="1">
    <source>
        <dbReference type="SAM" id="SignalP"/>
    </source>
</evidence>
<dbReference type="InterPro" id="IPR013830">
    <property type="entry name" value="SGNH_hydro"/>
</dbReference>
<feature type="domain" description="SGNH hydrolase-type esterase" evidence="2">
    <location>
        <begin position="53"/>
        <end position="220"/>
    </location>
</feature>
<dbReference type="Gene3D" id="3.40.50.1110">
    <property type="entry name" value="SGNH hydrolase"/>
    <property type="match status" value="1"/>
</dbReference>
<dbReference type="GO" id="GO:0016788">
    <property type="term" value="F:hydrolase activity, acting on ester bonds"/>
    <property type="evidence" value="ECO:0007669"/>
    <property type="project" value="UniProtKB-ARBA"/>
</dbReference>
<dbReference type="Pfam" id="PF13472">
    <property type="entry name" value="Lipase_GDSL_2"/>
    <property type="match status" value="1"/>
</dbReference>
<gene>
    <name evidence="3" type="ORF">HPF_17810</name>
</gene>
<feature type="chain" id="PRO_5020730423" description="SGNH hydrolase-type esterase domain-containing protein" evidence="1">
    <location>
        <begin position="33"/>
        <end position="598"/>
    </location>
</feature>
<name>A0A4P6X4H6_HYDPS</name>